<protein>
    <recommendedName>
        <fullName evidence="3">Alpha/beta hydrolase</fullName>
    </recommendedName>
</protein>
<dbReference type="AlphaFoldDB" id="A0A0G0U7J3"/>
<gene>
    <name evidence="1" type="ORF">UU29_C0007G0031</name>
</gene>
<sequence length="176" mass="20313">MDLIILPGNSLSNKQWAESLKSSLKSHFDSIYIQNYHHWGTDEKFLNLEYELNTLADFTSNFKDYIIFAKSVGVILALKAISDKKLKKLKPSKCIFAGMAFSWAKLQNIDLNSLFKNYEVPTLFIQNSNDPAIPFHQLTEFLTQTQIKSYQITKFSGNEHKYDDIEKLSNLISQYS</sequence>
<dbReference type="SUPFAM" id="SSF53474">
    <property type="entry name" value="alpha/beta-Hydrolases"/>
    <property type="match status" value="1"/>
</dbReference>
<evidence type="ECO:0000313" key="2">
    <source>
        <dbReference type="Proteomes" id="UP000034601"/>
    </source>
</evidence>
<dbReference type="Proteomes" id="UP000034601">
    <property type="component" value="Unassembled WGS sequence"/>
</dbReference>
<dbReference type="InterPro" id="IPR029058">
    <property type="entry name" value="AB_hydrolase_fold"/>
</dbReference>
<name>A0A0G0U7J3_9BACT</name>
<dbReference type="EMBL" id="LCAB01000007">
    <property type="protein sequence ID" value="KKR83161.1"/>
    <property type="molecule type" value="Genomic_DNA"/>
</dbReference>
<evidence type="ECO:0000313" key="1">
    <source>
        <dbReference type="EMBL" id="KKR83161.1"/>
    </source>
</evidence>
<comment type="caution">
    <text evidence="1">The sequence shown here is derived from an EMBL/GenBank/DDBJ whole genome shotgun (WGS) entry which is preliminary data.</text>
</comment>
<dbReference type="Gene3D" id="3.40.50.1820">
    <property type="entry name" value="alpha/beta hydrolase"/>
    <property type="match status" value="1"/>
</dbReference>
<organism evidence="1 2">
    <name type="scientific">Candidatus Daviesbacteria bacterium GW2011_GWA2_40_9</name>
    <dbReference type="NCBI Taxonomy" id="1618424"/>
    <lineage>
        <taxon>Bacteria</taxon>
        <taxon>Candidatus Daviesiibacteriota</taxon>
    </lineage>
</organism>
<evidence type="ECO:0008006" key="3">
    <source>
        <dbReference type="Google" id="ProtNLM"/>
    </source>
</evidence>
<proteinExistence type="predicted"/>
<reference evidence="1 2" key="1">
    <citation type="journal article" date="2015" name="Nature">
        <title>rRNA introns, odd ribosomes, and small enigmatic genomes across a large radiation of phyla.</title>
        <authorList>
            <person name="Brown C.T."/>
            <person name="Hug L.A."/>
            <person name="Thomas B.C."/>
            <person name="Sharon I."/>
            <person name="Castelle C.J."/>
            <person name="Singh A."/>
            <person name="Wilkins M.J."/>
            <person name="Williams K.H."/>
            <person name="Banfield J.F."/>
        </authorList>
    </citation>
    <scope>NUCLEOTIDE SEQUENCE [LARGE SCALE GENOMIC DNA]</scope>
</reference>
<accession>A0A0G0U7J3</accession>